<dbReference type="GO" id="GO:0005886">
    <property type="term" value="C:plasma membrane"/>
    <property type="evidence" value="ECO:0007669"/>
    <property type="project" value="TreeGrafter"/>
</dbReference>
<comment type="caution">
    <text evidence="14">The sequence shown here is derived from an EMBL/GenBank/DDBJ whole genome shotgun (WGS) entry which is preliminary data.</text>
</comment>
<feature type="transmembrane region" description="Helical" evidence="11">
    <location>
        <begin position="351"/>
        <end position="371"/>
    </location>
</feature>
<keyword evidence="4" id="KW-0050">Antiport</keyword>
<feature type="transmembrane region" description="Helical" evidence="11">
    <location>
        <begin position="214"/>
        <end position="247"/>
    </location>
</feature>
<evidence type="ECO:0000256" key="11">
    <source>
        <dbReference type="SAM" id="Phobius"/>
    </source>
</evidence>
<reference evidence="14 15" key="1">
    <citation type="journal article" date="2015" name="Stand. Genomic Sci.">
        <title>Genomic Encyclopedia of Bacterial and Archaeal Type Strains, Phase III: the genomes of soil and plant-associated and newly described type strains.</title>
        <authorList>
            <person name="Whitman W.B."/>
            <person name="Woyke T."/>
            <person name="Klenk H.P."/>
            <person name="Zhou Y."/>
            <person name="Lilburn T.G."/>
            <person name="Beck B.J."/>
            <person name="De Vos P."/>
            <person name="Vandamme P."/>
            <person name="Eisen J.A."/>
            <person name="Garrity G."/>
            <person name="Hugenholtz P."/>
            <person name="Kyrpides N.C."/>
        </authorList>
    </citation>
    <scope>NUCLEOTIDE SEQUENCE [LARGE SCALE GENOMIC DNA]</scope>
    <source>
        <strain evidence="14 15">CGMCC 1.6858</strain>
    </source>
</reference>
<dbReference type="InterPro" id="IPR004771">
    <property type="entry name" value="K/H_exchanger"/>
</dbReference>
<keyword evidence="10 11" id="KW-0472">Membrane</keyword>
<feature type="transmembrane region" description="Helical" evidence="11">
    <location>
        <begin position="293"/>
        <end position="315"/>
    </location>
</feature>
<evidence type="ECO:0000259" key="12">
    <source>
        <dbReference type="PROSITE" id="PS51201"/>
    </source>
</evidence>
<dbReference type="NCBIfam" id="TIGR00932">
    <property type="entry name" value="2a37"/>
    <property type="match status" value="1"/>
</dbReference>
<comment type="subcellular location">
    <subcellularLocation>
        <location evidence="1">Endomembrane system</location>
        <topology evidence="1">Multi-pass membrane protein</topology>
    </subcellularLocation>
</comment>
<feature type="transmembrane region" description="Helical" evidence="11">
    <location>
        <begin position="82"/>
        <end position="104"/>
    </location>
</feature>
<dbReference type="Gene3D" id="1.20.1530.20">
    <property type="match status" value="1"/>
</dbReference>
<feature type="transmembrane region" description="Helical" evidence="11">
    <location>
        <begin position="172"/>
        <end position="194"/>
    </location>
</feature>
<dbReference type="EMBL" id="VLKY01000004">
    <property type="protein sequence ID" value="TWI55716.1"/>
    <property type="molecule type" value="Genomic_DNA"/>
</dbReference>
<keyword evidence="9" id="KW-0406">Ion transport</keyword>
<keyword evidence="15" id="KW-1185">Reference proteome</keyword>
<evidence type="ECO:0000256" key="3">
    <source>
        <dbReference type="ARBA" id="ARBA00022448"/>
    </source>
</evidence>
<evidence type="ECO:0000259" key="13">
    <source>
        <dbReference type="PROSITE" id="PS51202"/>
    </source>
</evidence>
<comment type="similarity">
    <text evidence="2">Belongs to the monovalent cation:proton antiporter 2 (CPA2) transporter (TC 2.A.37) family.</text>
</comment>
<dbReference type="SUPFAM" id="SSF116726">
    <property type="entry name" value="TrkA C-terminal domain-like"/>
    <property type="match status" value="1"/>
</dbReference>
<dbReference type="InterPro" id="IPR006153">
    <property type="entry name" value="Cation/H_exchanger_TM"/>
</dbReference>
<evidence type="ECO:0000256" key="4">
    <source>
        <dbReference type="ARBA" id="ARBA00022449"/>
    </source>
</evidence>
<keyword evidence="5" id="KW-0633">Potassium transport</keyword>
<organism evidence="14 15">
    <name type="scientific">Pseudomonas duriflava</name>
    <dbReference type="NCBI Taxonomy" id="459528"/>
    <lineage>
        <taxon>Bacteria</taxon>
        <taxon>Pseudomonadati</taxon>
        <taxon>Pseudomonadota</taxon>
        <taxon>Gammaproteobacteria</taxon>
        <taxon>Pseudomonadales</taxon>
        <taxon>Pseudomonadaceae</taxon>
        <taxon>Pseudomonas</taxon>
    </lineage>
</organism>
<dbReference type="OrthoDB" id="9781411at2"/>
<evidence type="ECO:0000256" key="6">
    <source>
        <dbReference type="ARBA" id="ARBA00022692"/>
    </source>
</evidence>
<dbReference type="GO" id="GO:0012505">
    <property type="term" value="C:endomembrane system"/>
    <property type="evidence" value="ECO:0007669"/>
    <property type="project" value="UniProtKB-SubCell"/>
</dbReference>
<dbReference type="GO" id="GO:1902600">
    <property type="term" value="P:proton transmembrane transport"/>
    <property type="evidence" value="ECO:0007669"/>
    <property type="project" value="InterPro"/>
</dbReference>
<dbReference type="Pfam" id="PF02254">
    <property type="entry name" value="TrkA_N"/>
    <property type="match status" value="1"/>
</dbReference>
<dbReference type="InterPro" id="IPR003148">
    <property type="entry name" value="RCK_N"/>
</dbReference>
<proteinExistence type="inferred from homology"/>
<dbReference type="Gene3D" id="3.30.70.1450">
    <property type="entry name" value="Regulator of K+ conductance, C-terminal domain"/>
    <property type="match status" value="1"/>
</dbReference>
<feature type="domain" description="RCK N-terminal" evidence="12">
    <location>
        <begin position="400"/>
        <end position="517"/>
    </location>
</feature>
<keyword evidence="3" id="KW-0813">Transport</keyword>
<dbReference type="FunFam" id="3.40.50.720:FF:000036">
    <property type="entry name" value="Glutathione-regulated potassium-efflux system protein KefB"/>
    <property type="match status" value="1"/>
</dbReference>
<dbReference type="InterPro" id="IPR006037">
    <property type="entry name" value="RCK_C"/>
</dbReference>
<dbReference type="InterPro" id="IPR038770">
    <property type="entry name" value="Na+/solute_symporter_sf"/>
</dbReference>
<protein>
    <submittedName>
        <fullName evidence="14">CPA2 family monovalent cation:H+ antiporter-2</fullName>
    </submittedName>
</protein>
<sequence>MFIDLLLMLAASLAVIALMRRIGLPALLGYLFVGLALGPNALGWVKPDESLPLIAEMGVVFLLFMLGLEFSLPRMLALRRVVFGLGSLQILLCSVPLALLLGLFGASPTTAIILGMGLSLSSTAIVTRELSTLGEVLTPHGQNTIGVLLFQDVVAVLLLTLVPVFGNDGTVVWYWALPLTLGKTALLFITLVVASRWLLPPLFREIASSRSAELFLLLALLIVFLTAWLTHLMGLSMGFGAFLAGMLLGESRYRHQVEADLRPFRDVLLGLFFISVGMLIDIQVLIRQPGFVMALVVALVIVKFAIVALLVRWRFGNTSTAWRTSIALAQGGEFCFALVAQAKGAGLADEAFSGALLTAVFLSMMLAPVLLRNASGVAQRLHKHTTNAPVDIAAATATISNHVVLCGFGRVGQSIARLLAKESIPYVALDNDPIRVQEALGIEANVHYGDSSRAELLDAVGIQRARLLVVAVNDPTHALGIVRLARQQCAELPILVRTRDSSLNADLRAAGASAVVPELLESSLMLGSQALLLLGLPERHVQARIDEIRRERYRLLQGYYQGAQAEVLDAHRTSRVLLHVVQLPEHAYAVARTLAELNLHRMNIDIETIRRDEIDLELTEELQLMPGDTVLLKGTVTALEQAEACLLAGMG</sequence>
<evidence type="ECO:0000256" key="7">
    <source>
        <dbReference type="ARBA" id="ARBA00022958"/>
    </source>
</evidence>
<evidence type="ECO:0000313" key="14">
    <source>
        <dbReference type="EMBL" id="TWI55716.1"/>
    </source>
</evidence>
<feature type="domain" description="RCK C-terminal" evidence="13">
    <location>
        <begin position="565"/>
        <end position="648"/>
    </location>
</feature>
<dbReference type="GO" id="GO:0015297">
    <property type="term" value="F:antiporter activity"/>
    <property type="evidence" value="ECO:0007669"/>
    <property type="project" value="UniProtKB-KW"/>
</dbReference>
<dbReference type="InterPro" id="IPR036291">
    <property type="entry name" value="NAD(P)-bd_dom_sf"/>
</dbReference>
<evidence type="ECO:0000256" key="9">
    <source>
        <dbReference type="ARBA" id="ARBA00023065"/>
    </source>
</evidence>
<dbReference type="PANTHER" id="PTHR46157:SF4">
    <property type="entry name" value="K(+) EFFLUX ANTIPORTER 3, CHLOROPLASTIC"/>
    <property type="match status" value="1"/>
</dbReference>
<feature type="transmembrane region" description="Helical" evidence="11">
    <location>
        <begin position="52"/>
        <end position="70"/>
    </location>
</feature>
<evidence type="ECO:0000256" key="1">
    <source>
        <dbReference type="ARBA" id="ARBA00004127"/>
    </source>
</evidence>
<evidence type="ECO:0000256" key="8">
    <source>
        <dbReference type="ARBA" id="ARBA00022989"/>
    </source>
</evidence>
<keyword evidence="7" id="KW-0630">Potassium</keyword>
<dbReference type="AlphaFoldDB" id="A0A562QI37"/>
<name>A0A562QI37_9PSED</name>
<evidence type="ECO:0000256" key="2">
    <source>
        <dbReference type="ARBA" id="ARBA00005551"/>
    </source>
</evidence>
<dbReference type="PROSITE" id="PS51202">
    <property type="entry name" value="RCK_C"/>
    <property type="match status" value="1"/>
</dbReference>
<dbReference type="Gene3D" id="3.40.50.720">
    <property type="entry name" value="NAD(P)-binding Rossmann-like Domain"/>
    <property type="match status" value="1"/>
</dbReference>
<feature type="transmembrane region" description="Helical" evidence="11">
    <location>
        <begin position="267"/>
        <end position="286"/>
    </location>
</feature>
<dbReference type="Pfam" id="PF00999">
    <property type="entry name" value="Na_H_Exchanger"/>
    <property type="match status" value="1"/>
</dbReference>
<evidence type="ECO:0000313" key="15">
    <source>
        <dbReference type="Proteomes" id="UP000316905"/>
    </source>
</evidence>
<dbReference type="RefSeq" id="WP_145140635.1">
    <property type="nucleotide sequence ID" value="NZ_VLKY01000004.1"/>
</dbReference>
<dbReference type="InterPro" id="IPR036721">
    <property type="entry name" value="RCK_C_sf"/>
</dbReference>
<dbReference type="PANTHER" id="PTHR46157">
    <property type="entry name" value="K(+) EFFLUX ANTIPORTER 3, CHLOROPLASTIC"/>
    <property type="match status" value="1"/>
</dbReference>
<dbReference type="SUPFAM" id="SSF51735">
    <property type="entry name" value="NAD(P)-binding Rossmann-fold domains"/>
    <property type="match status" value="1"/>
</dbReference>
<gene>
    <name evidence="14" type="ORF">IQ22_01649</name>
</gene>
<dbReference type="GO" id="GO:0008324">
    <property type="term" value="F:monoatomic cation transmembrane transporter activity"/>
    <property type="evidence" value="ECO:0007669"/>
    <property type="project" value="InterPro"/>
</dbReference>
<dbReference type="PROSITE" id="PS51201">
    <property type="entry name" value="RCK_N"/>
    <property type="match status" value="1"/>
</dbReference>
<evidence type="ECO:0000256" key="10">
    <source>
        <dbReference type="ARBA" id="ARBA00023136"/>
    </source>
</evidence>
<keyword evidence="6 11" id="KW-0812">Transmembrane</keyword>
<dbReference type="GO" id="GO:0006813">
    <property type="term" value="P:potassium ion transport"/>
    <property type="evidence" value="ECO:0007669"/>
    <property type="project" value="UniProtKB-KW"/>
</dbReference>
<dbReference type="Proteomes" id="UP000316905">
    <property type="component" value="Unassembled WGS sequence"/>
</dbReference>
<evidence type="ECO:0000256" key="5">
    <source>
        <dbReference type="ARBA" id="ARBA00022538"/>
    </source>
</evidence>
<keyword evidence="8 11" id="KW-1133">Transmembrane helix</keyword>
<feature type="transmembrane region" description="Helical" evidence="11">
    <location>
        <begin position="147"/>
        <end position="166"/>
    </location>
</feature>
<accession>A0A562QI37</accession>